<dbReference type="SMART" id="SM01118">
    <property type="entry name" value="CYTH"/>
    <property type="match status" value="1"/>
</dbReference>
<dbReference type="InterPro" id="IPR033469">
    <property type="entry name" value="CYTH-like_dom_sf"/>
</dbReference>
<protein>
    <submittedName>
        <fullName evidence="3">CHAD domain-containing protein</fullName>
    </submittedName>
</protein>
<dbReference type="InterPro" id="IPR023577">
    <property type="entry name" value="CYTH_domain"/>
</dbReference>
<dbReference type="PROSITE" id="PS51708">
    <property type="entry name" value="CHAD"/>
    <property type="match status" value="1"/>
</dbReference>
<evidence type="ECO:0000259" key="1">
    <source>
        <dbReference type="PROSITE" id="PS51707"/>
    </source>
</evidence>
<reference evidence="4" key="1">
    <citation type="submission" date="2017-02" db="EMBL/GenBank/DDBJ databases">
        <title>Complete genome sequence of Cupriavidus necator strain NH9, a 3-chlorobenzoate degrader.</title>
        <authorList>
            <person name="Moriuchi R."/>
            <person name="Dohra H."/>
            <person name="Ogawa N."/>
        </authorList>
    </citation>
    <scope>NUCLEOTIDE SEQUENCE [LARGE SCALE GENOMIC DNA]</scope>
    <source>
        <strain evidence="4">NH9</strain>
    </source>
</reference>
<dbReference type="PROSITE" id="PS51707">
    <property type="entry name" value="CYTH"/>
    <property type="match status" value="1"/>
</dbReference>
<dbReference type="PROSITE" id="PS51257">
    <property type="entry name" value="PROKAR_LIPOPROTEIN"/>
    <property type="match status" value="1"/>
</dbReference>
<dbReference type="Proteomes" id="UP000189627">
    <property type="component" value="Chromosome 2"/>
</dbReference>
<proteinExistence type="predicted"/>
<dbReference type="PANTHER" id="PTHR39569">
    <property type="entry name" value="INORGANIC TRIPHOSPHATASE"/>
    <property type="match status" value="1"/>
</dbReference>
<dbReference type="Pfam" id="PF01928">
    <property type="entry name" value="CYTH"/>
    <property type="match status" value="1"/>
</dbReference>
<dbReference type="SMART" id="SM00880">
    <property type="entry name" value="CHAD"/>
    <property type="match status" value="1"/>
</dbReference>
<dbReference type="Pfam" id="PF05235">
    <property type="entry name" value="CHAD"/>
    <property type="match status" value="1"/>
</dbReference>
<feature type="domain" description="CHAD" evidence="2">
    <location>
        <begin position="223"/>
        <end position="510"/>
    </location>
</feature>
<evidence type="ECO:0000313" key="3">
    <source>
        <dbReference type="EMBL" id="AQV96692.1"/>
    </source>
</evidence>
<dbReference type="KEGG" id="cuh:BJN34_22780"/>
<feature type="domain" description="CYTH" evidence="1">
    <location>
        <begin position="1"/>
        <end position="208"/>
    </location>
</feature>
<dbReference type="GO" id="GO:0050355">
    <property type="term" value="F:inorganic triphosphate phosphatase activity"/>
    <property type="evidence" value="ECO:0007669"/>
    <property type="project" value="InterPro"/>
</dbReference>
<dbReference type="OrthoDB" id="3034217at2"/>
<dbReference type="Gene3D" id="1.40.20.10">
    <property type="entry name" value="CHAD domain"/>
    <property type="match status" value="1"/>
</dbReference>
<dbReference type="InterPro" id="IPR038186">
    <property type="entry name" value="CHAD_dom_sf"/>
</dbReference>
<sequence>MERELKLELLQDQAEGLIGLPLLSSCSVEPPHEDRLVSTYFDTPDLSFRRLHASLRVRQAGEHFVQTLKTSGTQHGALYEREEFESAIPGNTPDLGALQDKLAEGTALGTLLRESDLAERLKPIFVTDVRRTVLLLRLPQGDEVELAVDHGVVRANDITEPIRELEMEIQAGEPAHLSAFALQLLDAVPMRLSRVSKGDRGYALIADEVNRAVRAEPLELAEAGSTEAAFQCIARNCLAQISRNERGVVNGSDPESVHQMRVGLRRLRSALDIFEPLIACPPALQSELKWITGALGPARDWEVLANTTLRDAFKGAPQDMRADAVLAAAKATAADARQRAAQAVNADRYTRVILTLNHWLGGADWRHGLDEAQRAALTGPASDFALTTLRQRQRRLLKRGRGMARIDEQRRHRARIAAKKLRYATEFFGSLFSANKVRRYRRHLARLQDDLGWRNDMAVAGTLLLRLGTERQELAVGCGYARGYIAGCVSADRQPLRRRWKRFKAASLPV</sequence>
<organism evidence="3 4">
    <name type="scientific">Cupriavidus necator</name>
    <name type="common">Alcaligenes eutrophus</name>
    <name type="synonym">Ralstonia eutropha</name>
    <dbReference type="NCBI Taxonomy" id="106590"/>
    <lineage>
        <taxon>Bacteria</taxon>
        <taxon>Pseudomonadati</taxon>
        <taxon>Pseudomonadota</taxon>
        <taxon>Betaproteobacteria</taxon>
        <taxon>Burkholderiales</taxon>
        <taxon>Burkholderiaceae</taxon>
        <taxon>Cupriavidus</taxon>
    </lineage>
</organism>
<evidence type="ECO:0000259" key="2">
    <source>
        <dbReference type="PROSITE" id="PS51708"/>
    </source>
</evidence>
<dbReference type="CDD" id="cd07756">
    <property type="entry name" value="CYTH-like_Pase_CHAD"/>
    <property type="match status" value="1"/>
</dbReference>
<dbReference type="AlphaFoldDB" id="A0A1U9UVI8"/>
<gene>
    <name evidence="3" type="ORF">BJN34_22780</name>
</gene>
<dbReference type="PANTHER" id="PTHR39569:SF1">
    <property type="entry name" value="INORGANIC TRIPHOSPHATASE"/>
    <property type="match status" value="1"/>
</dbReference>
<dbReference type="Gene3D" id="2.40.320.10">
    <property type="entry name" value="Hypothetical Protein Pfu-838710-001"/>
    <property type="match status" value="1"/>
</dbReference>
<name>A0A1U9UVI8_CUPNE</name>
<dbReference type="InterPro" id="IPR007899">
    <property type="entry name" value="CHAD_dom"/>
</dbReference>
<evidence type="ECO:0000313" key="4">
    <source>
        <dbReference type="Proteomes" id="UP000189627"/>
    </source>
</evidence>
<dbReference type="EMBL" id="CP017758">
    <property type="protein sequence ID" value="AQV96692.1"/>
    <property type="molecule type" value="Genomic_DNA"/>
</dbReference>
<dbReference type="SUPFAM" id="SSF55154">
    <property type="entry name" value="CYTH-like phosphatases"/>
    <property type="match status" value="1"/>
</dbReference>
<dbReference type="RefSeq" id="WP_078199130.1">
    <property type="nucleotide sequence ID" value="NZ_CP017758.1"/>
</dbReference>
<accession>A0A1U9UVI8</accession>
<dbReference type="InterPro" id="IPR039013">
    <property type="entry name" value="YgiF"/>
</dbReference>
<dbReference type="GO" id="GO:0046872">
    <property type="term" value="F:metal ion binding"/>
    <property type="evidence" value="ECO:0007669"/>
    <property type="project" value="TreeGrafter"/>
</dbReference>